<reference evidence="1 2" key="1">
    <citation type="submission" date="2023-07" db="EMBL/GenBank/DDBJ databases">
        <title>Sorghum-associated microbial communities from plants grown in Nebraska, USA.</title>
        <authorList>
            <person name="Schachtman D."/>
        </authorList>
    </citation>
    <scope>NUCLEOTIDE SEQUENCE [LARGE SCALE GENOMIC DNA]</scope>
    <source>
        <strain evidence="1 2">BE240</strain>
    </source>
</reference>
<name>A0ABU1V9L1_9BURK</name>
<evidence type="ECO:0008006" key="3">
    <source>
        <dbReference type="Google" id="ProtNLM"/>
    </source>
</evidence>
<protein>
    <recommendedName>
        <fullName evidence="3">DNA transfer protein p32</fullName>
    </recommendedName>
</protein>
<proteinExistence type="predicted"/>
<gene>
    <name evidence="1" type="ORF">J2X09_001894</name>
</gene>
<dbReference type="RefSeq" id="WP_204733138.1">
    <property type="nucleotide sequence ID" value="NZ_JAVDWE010000004.1"/>
</dbReference>
<keyword evidence="2" id="KW-1185">Reference proteome</keyword>
<dbReference type="Proteomes" id="UP001265550">
    <property type="component" value="Unassembled WGS sequence"/>
</dbReference>
<evidence type="ECO:0000313" key="1">
    <source>
        <dbReference type="EMBL" id="MDR7094156.1"/>
    </source>
</evidence>
<sequence length="313" mass="32885">MAFGLSAGAVAAIGTVGGALISADAADNAADSQRDAANRTNATNLATSQRQQDLQAPFHESGVLANNRLLQLLGLDRGYDTDVYDQIYRDLRAQASAREAQSSGYTFDNMPAWAAGDVAAAEKRLKDQALQQAKAQYSANPQEQPGDFGSLLKKFSMEDFEADPGYQFRMDEGMRGVEGSAAARGGLLSGAALKAIQKYGQGLASQEYGNAYSRYTNDQNNTYNKLAGLVNSGQGATNQMSNSAGQFAQNNANALGSLGNSQAAGYIGQANAINNGIGQAVDIYQQNQLMNLIRNPASSGASSWYTGNQGMGS</sequence>
<comment type="caution">
    <text evidence="1">The sequence shown here is derived from an EMBL/GenBank/DDBJ whole genome shotgun (WGS) entry which is preliminary data.</text>
</comment>
<dbReference type="EMBL" id="JAVDWE010000004">
    <property type="protein sequence ID" value="MDR7094156.1"/>
    <property type="molecule type" value="Genomic_DNA"/>
</dbReference>
<evidence type="ECO:0000313" key="2">
    <source>
        <dbReference type="Proteomes" id="UP001265550"/>
    </source>
</evidence>
<accession>A0ABU1V9L1</accession>
<organism evidence="1 2">
    <name type="scientific">Hydrogenophaga laconesensis</name>
    <dbReference type="NCBI Taxonomy" id="1805971"/>
    <lineage>
        <taxon>Bacteria</taxon>
        <taxon>Pseudomonadati</taxon>
        <taxon>Pseudomonadota</taxon>
        <taxon>Betaproteobacteria</taxon>
        <taxon>Burkholderiales</taxon>
        <taxon>Comamonadaceae</taxon>
        <taxon>Hydrogenophaga</taxon>
    </lineage>
</organism>